<protein>
    <submittedName>
        <fullName evidence="2">Uncharacterized protein</fullName>
    </submittedName>
</protein>
<feature type="transmembrane region" description="Helical" evidence="1">
    <location>
        <begin position="6"/>
        <end position="34"/>
    </location>
</feature>
<keyword evidence="1" id="KW-0812">Transmembrane</keyword>
<keyword evidence="1" id="KW-1133">Transmembrane helix</keyword>
<dbReference type="RefSeq" id="WP_036206869.1">
    <property type="nucleotide sequence ID" value="NZ_AVPT01000002.1"/>
</dbReference>
<name>A0A0A0F3T0_9GAMM</name>
<comment type="caution">
    <text evidence="2">The sequence shown here is derived from an EMBL/GenBank/DDBJ whole genome shotgun (WGS) entry which is preliminary data.</text>
</comment>
<evidence type="ECO:0000313" key="3">
    <source>
        <dbReference type="Proteomes" id="UP000029989"/>
    </source>
</evidence>
<dbReference type="EMBL" id="AVPT01000002">
    <property type="protein sequence ID" value="KGM57469.1"/>
    <property type="molecule type" value="Genomic_DNA"/>
</dbReference>
<accession>A0A0A0F3T0</accession>
<dbReference type="AlphaFoldDB" id="A0A0A0F3T0"/>
<keyword evidence="1" id="KW-0472">Membrane</keyword>
<evidence type="ECO:0000256" key="1">
    <source>
        <dbReference type="SAM" id="Phobius"/>
    </source>
</evidence>
<feature type="transmembrane region" description="Helical" evidence="1">
    <location>
        <begin position="46"/>
        <end position="72"/>
    </location>
</feature>
<keyword evidence="3" id="KW-1185">Reference proteome</keyword>
<sequence>MTALSVFASLVALLIGIVVNAVLFWFGFFLLVAAHENPKGPWLQRMQGLVAILAGAVVLLLGAVPLITMIYMGAS</sequence>
<evidence type="ECO:0000313" key="2">
    <source>
        <dbReference type="EMBL" id="KGM57469.1"/>
    </source>
</evidence>
<organism evidence="2 3">
    <name type="scientific">Lysobacter arseniciresistens ZS79</name>
    <dbReference type="NCBI Taxonomy" id="913325"/>
    <lineage>
        <taxon>Bacteria</taxon>
        <taxon>Pseudomonadati</taxon>
        <taxon>Pseudomonadota</taxon>
        <taxon>Gammaproteobacteria</taxon>
        <taxon>Lysobacterales</taxon>
        <taxon>Lysobacteraceae</taxon>
        <taxon>Novilysobacter</taxon>
    </lineage>
</organism>
<dbReference type="Proteomes" id="UP000029989">
    <property type="component" value="Unassembled WGS sequence"/>
</dbReference>
<proteinExistence type="predicted"/>
<dbReference type="STRING" id="913325.N799_05190"/>
<gene>
    <name evidence="2" type="ORF">N799_05190</name>
</gene>
<reference evidence="2 3" key="1">
    <citation type="journal article" date="2015" name="Stand. Genomic Sci.">
        <title>Genomic information of the arsenic-resistant bacterium Lysobacter arseniciresistens type strain ZS79(T) and comparison of Lysobacter draft genomes.</title>
        <authorList>
            <person name="Liu L."/>
            <person name="Zhang S."/>
            <person name="Luo M."/>
            <person name="Wang G."/>
        </authorList>
    </citation>
    <scope>NUCLEOTIDE SEQUENCE [LARGE SCALE GENOMIC DNA]</scope>
    <source>
        <strain evidence="2 3">ZS79</strain>
    </source>
</reference>